<organism evidence="2 3">
    <name type="scientific">Thalassospira povalilytica</name>
    <dbReference type="NCBI Taxonomy" id="732237"/>
    <lineage>
        <taxon>Bacteria</taxon>
        <taxon>Pseudomonadati</taxon>
        <taxon>Pseudomonadota</taxon>
        <taxon>Alphaproteobacteria</taxon>
        <taxon>Rhodospirillales</taxon>
        <taxon>Thalassospiraceae</taxon>
        <taxon>Thalassospira</taxon>
    </lineage>
</organism>
<evidence type="ECO:0000313" key="3">
    <source>
        <dbReference type="Proteomes" id="UP000233365"/>
    </source>
</evidence>
<keyword evidence="3" id="KW-1185">Reference proteome</keyword>
<evidence type="ECO:0000256" key="1">
    <source>
        <dbReference type="SAM" id="Phobius"/>
    </source>
</evidence>
<reference evidence="2 3" key="1">
    <citation type="submission" date="2017-11" db="EMBL/GenBank/DDBJ databases">
        <title>Biodiversity and function of Thalassospira species in the particle-attached aromatic-hydrocarbon-degrading consortia from the surface seawater of the China South Sea.</title>
        <authorList>
            <person name="Dong C."/>
            <person name="Liu R."/>
            <person name="Shao Z."/>
        </authorList>
    </citation>
    <scope>NUCLEOTIDE SEQUENCE [LARGE SCALE GENOMIC DNA]</scope>
    <source>
        <strain evidence="2 3">139Z-12</strain>
    </source>
</reference>
<feature type="transmembrane region" description="Helical" evidence="1">
    <location>
        <begin position="20"/>
        <end position="38"/>
    </location>
</feature>
<protein>
    <recommendedName>
        <fullName evidence="4">DUF2946 domain-containing protein</fullName>
    </recommendedName>
</protein>
<dbReference type="Proteomes" id="UP000233365">
    <property type="component" value="Unassembled WGS sequence"/>
</dbReference>
<keyword evidence="1" id="KW-1133">Transmembrane helix</keyword>
<keyword evidence="1" id="KW-0472">Membrane</keyword>
<comment type="caution">
    <text evidence="2">The sequence shown here is derived from an EMBL/GenBank/DDBJ whole genome shotgun (WGS) entry which is preliminary data.</text>
</comment>
<accession>A0ABX4R9M5</accession>
<name>A0ABX4R9M5_9PROT</name>
<sequence length="126" mass="13377">MTQTAGVNNDLGVNFRLENPLRFISCMLVILISLTVLLSGHGTVQAGSGSSGDGHHVVTIDVTKPVSHDPHSSHADICGMTVCGPYAEEHVSTALFMPVVTSVTYWVQDRTLVSAEADGSYKPPRA</sequence>
<gene>
    <name evidence="2" type="ORF">CU041_04630</name>
</gene>
<evidence type="ECO:0000313" key="2">
    <source>
        <dbReference type="EMBL" id="PKR50853.1"/>
    </source>
</evidence>
<proteinExistence type="predicted"/>
<dbReference type="EMBL" id="PGTS01000002">
    <property type="protein sequence ID" value="PKR50853.1"/>
    <property type="molecule type" value="Genomic_DNA"/>
</dbReference>
<keyword evidence="1" id="KW-0812">Transmembrane</keyword>
<evidence type="ECO:0008006" key="4">
    <source>
        <dbReference type="Google" id="ProtNLM"/>
    </source>
</evidence>